<keyword evidence="3 10" id="KW-0255">Endonuclease</keyword>
<dbReference type="Proteomes" id="UP000006793">
    <property type="component" value="Chromosome"/>
</dbReference>
<comment type="subunit">
    <text evidence="9 10">Homodimer, forms a heterotetramer with a Cas2 homodimer.</text>
</comment>
<evidence type="ECO:0000256" key="1">
    <source>
        <dbReference type="ARBA" id="ARBA00022722"/>
    </source>
</evidence>
<sequence>MALYITEQGLKVRKEGQRLQFYKEKNVVREFRLDDLDEIYVFGRLNFSAAALQALLKHEIKVHFLTASGKYLGRLAPPRGKNVELRLAQFRAFDNEKRRLEIARAVIAGKIRNQKNFLRRQNRKLKNEKIGQAILKLRHKIKEAEDAQSLESLRGIEGQAAQVYFDVFGKLFQVEGLKFPGRIRRPPPDPINALLSLGYTLLFAQIWSVAESTGFDPYLGFLHVPEYGRPSLVLDLAEEWRPLIVDSLVVRLFNWKAVKPEDFTEEPWDDEEDFTSFKLTPDGLRKFLAKFRERLDEEALYAPLNKRLSYRYIMQQQVWHLARVLDGREEKYQAFSLE</sequence>
<evidence type="ECO:0000256" key="6">
    <source>
        <dbReference type="ARBA" id="ARBA00023118"/>
    </source>
</evidence>
<keyword evidence="6 10" id="KW-0051">Antiviral defense</keyword>
<evidence type="ECO:0000256" key="9">
    <source>
        <dbReference type="ARBA" id="ARBA00038592"/>
    </source>
</evidence>
<dbReference type="InParanoid" id="F8A9J2"/>
<keyword evidence="7 10" id="KW-0238">DNA-binding</keyword>
<dbReference type="Gene3D" id="1.20.120.920">
    <property type="entry name" value="CRISPR-associated endonuclease Cas1, C-terminal domain"/>
    <property type="match status" value="1"/>
</dbReference>
<feature type="binding site" evidence="10">
    <location>
        <position position="223"/>
    </location>
    <ligand>
        <name>Mn(2+)</name>
        <dbReference type="ChEBI" id="CHEBI:29035"/>
    </ligand>
</feature>
<keyword evidence="8 10" id="KW-0464">Manganese</keyword>
<dbReference type="OrthoDB" id="9803119at2"/>
<dbReference type="GO" id="GO:0051607">
    <property type="term" value="P:defense response to virus"/>
    <property type="evidence" value="ECO:0007669"/>
    <property type="project" value="UniProtKB-UniRule"/>
</dbReference>
<keyword evidence="4 10" id="KW-0378">Hydrolase</keyword>
<dbReference type="InterPro" id="IPR042206">
    <property type="entry name" value="CRISPR-assoc_Cas1_C"/>
</dbReference>
<dbReference type="Pfam" id="PF01867">
    <property type="entry name" value="Cas_Cas1"/>
    <property type="match status" value="1"/>
</dbReference>
<dbReference type="InterPro" id="IPR042211">
    <property type="entry name" value="CRISPR-assoc_Cas1_N"/>
</dbReference>
<dbReference type="PATRIC" id="fig|667014.3.peg.1391"/>
<keyword evidence="2 10" id="KW-0479">Metal-binding</keyword>
<evidence type="ECO:0000256" key="10">
    <source>
        <dbReference type="HAMAP-Rule" id="MF_01470"/>
    </source>
</evidence>
<evidence type="ECO:0000256" key="5">
    <source>
        <dbReference type="ARBA" id="ARBA00022842"/>
    </source>
</evidence>
<dbReference type="PANTHER" id="PTHR34353">
    <property type="entry name" value="CRISPR-ASSOCIATED ENDONUCLEASE CAS1 1"/>
    <property type="match status" value="1"/>
</dbReference>
<dbReference type="RefSeq" id="WP_013907960.1">
    <property type="nucleotide sequence ID" value="NC_015681.1"/>
</dbReference>
<dbReference type="InterPro" id="IPR050646">
    <property type="entry name" value="Cas1"/>
</dbReference>
<dbReference type="CDD" id="cd09634">
    <property type="entry name" value="Cas1_I-II-III"/>
    <property type="match status" value="1"/>
</dbReference>
<dbReference type="EC" id="3.1.-.-" evidence="10"/>
<dbReference type="InterPro" id="IPR002729">
    <property type="entry name" value="CRISPR-assoc_Cas1"/>
</dbReference>
<dbReference type="Gene3D" id="3.100.10.20">
    <property type="entry name" value="CRISPR-associated endonuclease Cas1, N-terminal domain"/>
    <property type="match status" value="1"/>
</dbReference>
<accession>F8A9J2</accession>
<dbReference type="GO" id="GO:0043571">
    <property type="term" value="P:maintenance of CRISPR repeat elements"/>
    <property type="evidence" value="ECO:0007669"/>
    <property type="project" value="UniProtKB-UniRule"/>
</dbReference>
<gene>
    <name evidence="10" type="primary">cas1</name>
    <name evidence="12" type="ordered locus">Thein_1351</name>
</gene>
<comment type="cofactor">
    <cofactor evidence="10">
        <name>Mg(2+)</name>
        <dbReference type="ChEBI" id="CHEBI:18420"/>
    </cofactor>
    <cofactor evidence="10">
        <name>Mn(2+)</name>
        <dbReference type="ChEBI" id="CHEBI:29035"/>
    </cofactor>
</comment>
<dbReference type="PaxDb" id="667014-Thein_1351"/>
<comment type="function">
    <text evidence="10">CRISPR (clustered regularly interspaced short palindromic repeat), is an adaptive immune system that provides protection against mobile genetic elements (viruses, transposable elements and conjugative plasmids). CRISPR clusters contain spacers, sequences complementary to antecedent mobile elements, and target invading nucleic acids. CRISPR clusters are transcribed and processed into CRISPR RNA (crRNA). Acts as a dsDNA endonuclease. Involved in the integration of spacer DNA into the CRISPR cassette.</text>
</comment>
<dbReference type="AlphaFoldDB" id="F8A9J2"/>
<dbReference type="GO" id="GO:0004519">
    <property type="term" value="F:endonuclease activity"/>
    <property type="evidence" value="ECO:0007669"/>
    <property type="project" value="UniProtKB-UniRule"/>
</dbReference>
<reference evidence="13" key="1">
    <citation type="submission" date="2011-04" db="EMBL/GenBank/DDBJ databases">
        <title>The complete genome of Thermodesulfatator indicus DSM 15286.</title>
        <authorList>
            <person name="Lucas S."/>
            <person name="Copeland A."/>
            <person name="Lapidus A."/>
            <person name="Bruce D."/>
            <person name="Goodwin L."/>
            <person name="Pitluck S."/>
            <person name="Peters L."/>
            <person name="Kyrpides N."/>
            <person name="Mavromatis K."/>
            <person name="Pagani I."/>
            <person name="Ivanova N."/>
            <person name="Saunders L."/>
            <person name="Detter J.C."/>
            <person name="Tapia R."/>
            <person name="Han C."/>
            <person name="Land M."/>
            <person name="Hauser L."/>
            <person name="Markowitz V."/>
            <person name="Cheng J.-F."/>
            <person name="Hugenholtz P."/>
            <person name="Woyke T."/>
            <person name="Wu D."/>
            <person name="Spring S."/>
            <person name="Schroeder M."/>
            <person name="Brambilla E."/>
            <person name="Klenk H.-P."/>
            <person name="Eisen J.A."/>
        </authorList>
    </citation>
    <scope>NUCLEOTIDE SEQUENCE [LARGE SCALE GENOMIC DNA]</scope>
    <source>
        <strain evidence="13">DSM 15286 / JCM 11887 / CIR29812</strain>
    </source>
</reference>
<organism evidence="12 13">
    <name type="scientific">Thermodesulfatator indicus (strain DSM 15286 / JCM 11887 / CIR29812)</name>
    <dbReference type="NCBI Taxonomy" id="667014"/>
    <lineage>
        <taxon>Bacteria</taxon>
        <taxon>Pseudomonadati</taxon>
        <taxon>Thermodesulfobacteriota</taxon>
        <taxon>Thermodesulfobacteria</taxon>
        <taxon>Thermodesulfobacteriales</taxon>
        <taxon>Thermodesulfatatoraceae</taxon>
        <taxon>Thermodesulfatator</taxon>
    </lineage>
</organism>
<name>F8A9J2_THEID</name>
<evidence type="ECO:0000256" key="7">
    <source>
        <dbReference type="ARBA" id="ARBA00023125"/>
    </source>
</evidence>
<dbReference type="HOGENOM" id="CLU_052779_1_0_0"/>
<evidence type="ECO:0000313" key="13">
    <source>
        <dbReference type="Proteomes" id="UP000006793"/>
    </source>
</evidence>
<comment type="similarity">
    <text evidence="10">Belongs to the CRISPR-associated endonuclease Cas1 family.</text>
</comment>
<evidence type="ECO:0000256" key="4">
    <source>
        <dbReference type="ARBA" id="ARBA00022801"/>
    </source>
</evidence>
<dbReference type="HAMAP" id="MF_01470">
    <property type="entry name" value="Cas1"/>
    <property type="match status" value="1"/>
</dbReference>
<keyword evidence="11" id="KW-0175">Coiled coil</keyword>
<proteinExistence type="inferred from homology"/>
<keyword evidence="1 10" id="KW-0540">Nuclease</keyword>
<feature type="binding site" evidence="10">
    <location>
        <position position="238"/>
    </location>
    <ligand>
        <name>Mn(2+)</name>
        <dbReference type="ChEBI" id="CHEBI:29035"/>
    </ligand>
</feature>
<dbReference type="PANTHER" id="PTHR34353:SF2">
    <property type="entry name" value="CRISPR-ASSOCIATED ENDONUCLEASE CAS1 1"/>
    <property type="match status" value="1"/>
</dbReference>
<feature type="coiled-coil region" evidence="11">
    <location>
        <begin position="108"/>
        <end position="147"/>
    </location>
</feature>
<keyword evidence="13" id="KW-1185">Reference proteome</keyword>
<protein>
    <recommendedName>
        <fullName evidence="10">CRISPR-associated endonuclease Cas1</fullName>
        <ecNumber evidence="10">3.1.-.-</ecNumber>
    </recommendedName>
</protein>
<dbReference type="NCBIfam" id="TIGR00287">
    <property type="entry name" value="cas1"/>
    <property type="match status" value="1"/>
</dbReference>
<feature type="binding site" evidence="10">
    <location>
        <position position="157"/>
    </location>
    <ligand>
        <name>Mn(2+)</name>
        <dbReference type="ChEBI" id="CHEBI:29035"/>
    </ligand>
</feature>
<dbReference type="GO" id="GO:0046872">
    <property type="term" value="F:metal ion binding"/>
    <property type="evidence" value="ECO:0007669"/>
    <property type="project" value="UniProtKB-UniRule"/>
</dbReference>
<keyword evidence="5 10" id="KW-0460">Magnesium</keyword>
<dbReference type="STRING" id="667014.Thein_1351"/>
<evidence type="ECO:0000256" key="2">
    <source>
        <dbReference type="ARBA" id="ARBA00022723"/>
    </source>
</evidence>
<evidence type="ECO:0000256" key="8">
    <source>
        <dbReference type="ARBA" id="ARBA00023211"/>
    </source>
</evidence>
<dbReference type="KEGG" id="tid:Thein_1351"/>
<dbReference type="EMBL" id="CP002683">
    <property type="protein sequence ID" value="AEH45218.1"/>
    <property type="molecule type" value="Genomic_DNA"/>
</dbReference>
<dbReference type="GO" id="GO:0016787">
    <property type="term" value="F:hydrolase activity"/>
    <property type="evidence" value="ECO:0007669"/>
    <property type="project" value="UniProtKB-KW"/>
</dbReference>
<evidence type="ECO:0000256" key="3">
    <source>
        <dbReference type="ARBA" id="ARBA00022759"/>
    </source>
</evidence>
<evidence type="ECO:0000313" key="12">
    <source>
        <dbReference type="EMBL" id="AEH45218.1"/>
    </source>
</evidence>
<evidence type="ECO:0000256" key="11">
    <source>
        <dbReference type="SAM" id="Coils"/>
    </source>
</evidence>
<dbReference type="GO" id="GO:0003677">
    <property type="term" value="F:DNA binding"/>
    <property type="evidence" value="ECO:0007669"/>
    <property type="project" value="UniProtKB-KW"/>
</dbReference>
<reference evidence="12 13" key="2">
    <citation type="journal article" date="2012" name="Stand. Genomic Sci.">
        <title>Complete genome sequence of the thermophilic sulfate-reducing ocean bacterium Thermodesulfatator indicus type strain (CIR29812(T)).</title>
        <authorList>
            <person name="Anderson I."/>
            <person name="Saunders E."/>
            <person name="Lapidus A."/>
            <person name="Nolan M."/>
            <person name="Lucas S."/>
            <person name="Tice H."/>
            <person name="Del Rio T.G."/>
            <person name="Cheng J.F."/>
            <person name="Han C."/>
            <person name="Tapia R."/>
            <person name="Goodwin L.A."/>
            <person name="Pitluck S."/>
            <person name="Liolios K."/>
            <person name="Mavromatis K."/>
            <person name="Pagani I."/>
            <person name="Ivanova N."/>
            <person name="Mikhailova N."/>
            <person name="Pati A."/>
            <person name="Chen A."/>
            <person name="Palaniappan K."/>
            <person name="Land M."/>
            <person name="Hauser L."/>
            <person name="Jeffries C.D."/>
            <person name="Chang Y.J."/>
            <person name="Brambilla E.M."/>
            <person name="Rohde M."/>
            <person name="Spring S."/>
            <person name="Goker M."/>
            <person name="Detter J.C."/>
            <person name="Woyke T."/>
            <person name="Bristow J."/>
            <person name="Eisen J.A."/>
            <person name="Markowitz V."/>
            <person name="Hugenholtz P."/>
            <person name="Kyrpides N.C."/>
            <person name="Klenk H.P."/>
        </authorList>
    </citation>
    <scope>NUCLEOTIDE SEQUENCE [LARGE SCALE GENOMIC DNA]</scope>
    <source>
        <strain evidence="13">DSM 15286 / JCM 11887 / CIR29812</strain>
    </source>
</reference>
<dbReference type="eggNOG" id="COG1518">
    <property type="taxonomic scope" value="Bacteria"/>
</dbReference>